<reference evidence="7 8" key="1">
    <citation type="journal article" date="2020" name="Mol. Biol. Evol.">
        <title>Distinct Expression and Methylation Patterns for Genes with Different Fates following a Single Whole-Genome Duplication in Flowering Plants.</title>
        <authorList>
            <person name="Shi T."/>
            <person name="Rahmani R.S."/>
            <person name="Gugger P.F."/>
            <person name="Wang M."/>
            <person name="Li H."/>
            <person name="Zhang Y."/>
            <person name="Li Z."/>
            <person name="Wang Q."/>
            <person name="Van de Peer Y."/>
            <person name="Marchal K."/>
            <person name="Chen J."/>
        </authorList>
    </citation>
    <scope>NUCLEOTIDE SEQUENCE [LARGE SCALE GENOMIC DNA]</scope>
    <source>
        <tissue evidence="7">Leaf</tissue>
    </source>
</reference>
<gene>
    <name evidence="7" type="ORF">HUJ06_008190</name>
</gene>
<comment type="pathway">
    <text evidence="1">Glycan biosynthesis; starch biosynthesis.</text>
</comment>
<dbReference type="SUPFAM" id="SSF53756">
    <property type="entry name" value="UDP-Glycosyltransferase/glycogen phosphorylase"/>
    <property type="match status" value="1"/>
</dbReference>
<accession>A0A822Z250</accession>
<evidence type="ECO:0000256" key="5">
    <source>
        <dbReference type="SAM" id="MobiDB-lite"/>
    </source>
</evidence>
<feature type="compositionally biased region" description="Low complexity" evidence="5">
    <location>
        <begin position="312"/>
        <end position="334"/>
    </location>
</feature>
<dbReference type="InterPro" id="IPR027413">
    <property type="entry name" value="GROEL-like_equatorial_sf"/>
</dbReference>
<feature type="region of interest" description="Disordered" evidence="5">
    <location>
        <begin position="306"/>
        <end position="340"/>
    </location>
</feature>
<evidence type="ECO:0000259" key="6">
    <source>
        <dbReference type="Pfam" id="PF08323"/>
    </source>
</evidence>
<dbReference type="SUPFAM" id="SSF48592">
    <property type="entry name" value="GroEL equatorial domain-like"/>
    <property type="match status" value="1"/>
</dbReference>
<sequence>MEVREVKEDAQELRRHLEAFLSNKEMSSEGIANTNSHRGLGDVAGALLKALARRGHRVRIVAPLYGNYAEVQEAGVRKRYKVDGQDMEVTFQAYSDGMDFVFMDSPMFHNIEKNICGGGRGDILKRMVLFCKAALEVLFCKYTRCVPVIHNIAHQGCGPVCDFRYVDLPQNYFKLHDPGGGEHFKVLAAGLKAADRVVTVSHGYAWGLKTKEGGWGLHQIINECDWKLKGIVNGIDAKEWNQPYALSYGTAPVVHTVGGLRNSVQPFDPFVEFQATYPEFELEDKLVVQEGCDVMDTPTGSALRCSHRQQHAQRAAQQHAQRAAQQHAPPSSAHSKMHRPVAQIEGAEKEKMKGKVQKIIAHGINCFVNRQLIYNFPKELFADVGILSIEHADFDGIECLALVTGGEIASTFDNPESEIMIDEDKLTHFSGVEMGQACTIVLRGASFHSFTWRRVAPEMVMAKEVDELARRTPGKKSHAIEAFSRALQAIPTTIADNASLDSAELISQLRVEHHKEGCTAGIDILSGAVEDMGKLGISESFKVK</sequence>
<dbReference type="GO" id="GO:0005524">
    <property type="term" value="F:ATP binding"/>
    <property type="evidence" value="ECO:0007669"/>
    <property type="project" value="InterPro"/>
</dbReference>
<protein>
    <recommendedName>
        <fullName evidence="6">Starch synthase catalytic domain-containing protein</fullName>
    </recommendedName>
</protein>
<dbReference type="Pfam" id="PF00118">
    <property type="entry name" value="Cpn60_TCP1"/>
    <property type="match status" value="2"/>
</dbReference>
<name>A0A822Z250_NELNU</name>
<dbReference type="EMBL" id="DUZY01000004">
    <property type="protein sequence ID" value="DAD37549.1"/>
    <property type="molecule type" value="Genomic_DNA"/>
</dbReference>
<evidence type="ECO:0000256" key="3">
    <source>
        <dbReference type="ARBA" id="ARBA00022679"/>
    </source>
</evidence>
<keyword evidence="4" id="KW-0750">Starch biosynthesis</keyword>
<dbReference type="InterPro" id="IPR013534">
    <property type="entry name" value="Starch_synth_cat_dom"/>
</dbReference>
<dbReference type="PANTHER" id="PTHR45825:SF2">
    <property type="entry name" value="STARCH SYNTHASE 2, CHLOROPLASTIC_AMYLOPLASTIC"/>
    <property type="match status" value="1"/>
</dbReference>
<dbReference type="InterPro" id="IPR002423">
    <property type="entry name" value="Cpn60/GroEL/TCP-1"/>
</dbReference>
<organism evidence="7 8">
    <name type="scientific">Nelumbo nucifera</name>
    <name type="common">Sacred lotus</name>
    <dbReference type="NCBI Taxonomy" id="4432"/>
    <lineage>
        <taxon>Eukaryota</taxon>
        <taxon>Viridiplantae</taxon>
        <taxon>Streptophyta</taxon>
        <taxon>Embryophyta</taxon>
        <taxon>Tracheophyta</taxon>
        <taxon>Spermatophyta</taxon>
        <taxon>Magnoliopsida</taxon>
        <taxon>Proteales</taxon>
        <taxon>Nelumbonaceae</taxon>
        <taxon>Nelumbo</taxon>
    </lineage>
</organism>
<dbReference type="Gene3D" id="1.10.560.10">
    <property type="entry name" value="GroEL-like equatorial domain"/>
    <property type="match status" value="1"/>
</dbReference>
<feature type="domain" description="Starch synthase catalytic" evidence="6">
    <location>
        <begin position="39"/>
        <end position="138"/>
    </location>
</feature>
<dbReference type="SUPFAM" id="SSF52029">
    <property type="entry name" value="GroEL apical domain-like"/>
    <property type="match status" value="1"/>
</dbReference>
<dbReference type="Pfam" id="PF08323">
    <property type="entry name" value="Glyco_transf_5"/>
    <property type="match status" value="2"/>
</dbReference>
<dbReference type="Gene3D" id="3.50.7.10">
    <property type="entry name" value="GroEL"/>
    <property type="match status" value="1"/>
</dbReference>
<dbReference type="GO" id="GO:0019252">
    <property type="term" value="P:starch biosynthetic process"/>
    <property type="evidence" value="ECO:0007669"/>
    <property type="project" value="UniProtKB-UniPathway"/>
</dbReference>
<dbReference type="GO" id="GO:0016757">
    <property type="term" value="F:glycosyltransferase activity"/>
    <property type="evidence" value="ECO:0007669"/>
    <property type="project" value="UniProtKB-KW"/>
</dbReference>
<evidence type="ECO:0000313" key="8">
    <source>
        <dbReference type="Proteomes" id="UP000607653"/>
    </source>
</evidence>
<evidence type="ECO:0000313" key="7">
    <source>
        <dbReference type="EMBL" id="DAD37549.1"/>
    </source>
</evidence>
<dbReference type="AlphaFoldDB" id="A0A822Z250"/>
<proteinExistence type="predicted"/>
<dbReference type="Gene3D" id="3.40.50.2000">
    <property type="entry name" value="Glycogen Phosphorylase B"/>
    <property type="match status" value="3"/>
</dbReference>
<keyword evidence="8" id="KW-1185">Reference proteome</keyword>
<evidence type="ECO:0000256" key="1">
    <source>
        <dbReference type="ARBA" id="ARBA00004727"/>
    </source>
</evidence>
<dbReference type="UniPathway" id="UPA00152"/>
<keyword evidence="2" id="KW-0328">Glycosyltransferase</keyword>
<evidence type="ECO:0000256" key="2">
    <source>
        <dbReference type="ARBA" id="ARBA00022676"/>
    </source>
</evidence>
<evidence type="ECO:0000256" key="4">
    <source>
        <dbReference type="ARBA" id="ARBA00022922"/>
    </source>
</evidence>
<keyword evidence="3" id="KW-0808">Transferase</keyword>
<dbReference type="PANTHER" id="PTHR45825">
    <property type="entry name" value="GRANULE-BOUND STARCH SYNTHASE 1, CHLOROPLASTIC/AMYLOPLASTIC"/>
    <property type="match status" value="1"/>
</dbReference>
<dbReference type="Proteomes" id="UP000607653">
    <property type="component" value="Unassembled WGS sequence"/>
</dbReference>
<dbReference type="InterPro" id="IPR027409">
    <property type="entry name" value="GroEL-like_apical_dom_sf"/>
</dbReference>
<feature type="domain" description="Starch synthase catalytic" evidence="6">
    <location>
        <begin position="140"/>
        <end position="222"/>
    </location>
</feature>
<comment type="caution">
    <text evidence="7">The sequence shown here is derived from an EMBL/GenBank/DDBJ whole genome shotgun (WGS) entry which is preliminary data.</text>
</comment>